<sequence>MPFMHLSSVTDEIFVKNGTCVPTNDEKLAPQVNNNIYLGYSWMLDPNVRTVTENNFQITSPKELTSLPDVGAGMKGGDPNKMNLLTKHKILSKCRNRRKKSTIGDKK</sequence>
<keyword evidence="2" id="KW-1185">Reference proteome</keyword>
<organism evidence="1 2">
    <name type="scientific">Cryptolaemus montrouzieri</name>
    <dbReference type="NCBI Taxonomy" id="559131"/>
    <lineage>
        <taxon>Eukaryota</taxon>
        <taxon>Metazoa</taxon>
        <taxon>Ecdysozoa</taxon>
        <taxon>Arthropoda</taxon>
        <taxon>Hexapoda</taxon>
        <taxon>Insecta</taxon>
        <taxon>Pterygota</taxon>
        <taxon>Neoptera</taxon>
        <taxon>Endopterygota</taxon>
        <taxon>Coleoptera</taxon>
        <taxon>Polyphaga</taxon>
        <taxon>Cucujiformia</taxon>
        <taxon>Coccinelloidea</taxon>
        <taxon>Coccinellidae</taxon>
        <taxon>Scymninae</taxon>
        <taxon>Scymnini</taxon>
        <taxon>Cryptolaemus</taxon>
    </lineage>
</organism>
<dbReference type="AlphaFoldDB" id="A0ABD2NFK3"/>
<comment type="caution">
    <text evidence="1">The sequence shown here is derived from an EMBL/GenBank/DDBJ whole genome shotgun (WGS) entry which is preliminary data.</text>
</comment>
<reference evidence="1 2" key="1">
    <citation type="journal article" date="2021" name="BMC Biol.">
        <title>Horizontally acquired antibacterial genes associated with adaptive radiation of ladybird beetles.</title>
        <authorList>
            <person name="Li H.S."/>
            <person name="Tang X.F."/>
            <person name="Huang Y.H."/>
            <person name="Xu Z.Y."/>
            <person name="Chen M.L."/>
            <person name="Du X.Y."/>
            <person name="Qiu B.Y."/>
            <person name="Chen P.T."/>
            <person name="Zhang W."/>
            <person name="Slipinski A."/>
            <person name="Escalona H.E."/>
            <person name="Waterhouse R.M."/>
            <person name="Zwick A."/>
            <person name="Pang H."/>
        </authorList>
    </citation>
    <scope>NUCLEOTIDE SEQUENCE [LARGE SCALE GENOMIC DNA]</scope>
    <source>
        <strain evidence="1">SYSU2018</strain>
    </source>
</reference>
<dbReference type="Proteomes" id="UP001516400">
    <property type="component" value="Unassembled WGS sequence"/>
</dbReference>
<protein>
    <submittedName>
        <fullName evidence="1">Uncharacterized protein</fullName>
    </submittedName>
</protein>
<name>A0ABD2NFK3_9CUCU</name>
<accession>A0ABD2NFK3</accession>
<gene>
    <name evidence="1" type="ORF">HHI36_012816</name>
</gene>
<evidence type="ECO:0000313" key="2">
    <source>
        <dbReference type="Proteomes" id="UP001516400"/>
    </source>
</evidence>
<proteinExistence type="predicted"/>
<evidence type="ECO:0000313" key="1">
    <source>
        <dbReference type="EMBL" id="KAL3277470.1"/>
    </source>
</evidence>
<dbReference type="EMBL" id="JABFTP020000103">
    <property type="protein sequence ID" value="KAL3277470.1"/>
    <property type="molecule type" value="Genomic_DNA"/>
</dbReference>